<dbReference type="InterPro" id="IPR013144">
    <property type="entry name" value="CRA_dom"/>
</dbReference>
<dbReference type="SMART" id="SM00449">
    <property type="entry name" value="SPRY"/>
    <property type="match status" value="1"/>
</dbReference>
<dbReference type="InterPro" id="IPR003877">
    <property type="entry name" value="SPRY_dom"/>
</dbReference>
<feature type="region of interest" description="Disordered" evidence="3">
    <location>
        <begin position="1"/>
        <end position="142"/>
    </location>
</feature>
<keyword evidence="2" id="KW-0539">Nucleus</keyword>
<proteinExistence type="predicted"/>
<name>A0A1C3KY87_PLAMA</name>
<dbReference type="CDD" id="cd12885">
    <property type="entry name" value="SPRY_RanBP_like"/>
    <property type="match status" value="1"/>
</dbReference>
<feature type="compositionally biased region" description="Basic residues" evidence="3">
    <location>
        <begin position="107"/>
        <end position="135"/>
    </location>
</feature>
<evidence type="ECO:0000256" key="2">
    <source>
        <dbReference type="ARBA" id="ARBA00023242"/>
    </source>
</evidence>
<dbReference type="PROSITE" id="PS50188">
    <property type="entry name" value="B302_SPRY"/>
    <property type="match status" value="1"/>
</dbReference>
<protein>
    <recommendedName>
        <fullName evidence="4">B30.2/SPRY domain-containing protein</fullName>
    </recommendedName>
</protein>
<feature type="region of interest" description="Disordered" evidence="3">
    <location>
        <begin position="1051"/>
        <end position="1113"/>
    </location>
</feature>
<dbReference type="InterPro" id="IPR001870">
    <property type="entry name" value="B30.2/SPRY"/>
</dbReference>
<dbReference type="Proteomes" id="UP000219799">
    <property type="component" value="Chromosome 8"/>
</dbReference>
<dbReference type="InterPro" id="IPR013320">
    <property type="entry name" value="ConA-like_dom_sf"/>
</dbReference>
<feature type="compositionally biased region" description="Low complexity" evidence="3">
    <location>
        <begin position="1087"/>
        <end position="1105"/>
    </location>
</feature>
<sequence>EEKEDEDEEEGEGEEEKEDDEEGDEFDNDDEDEEEEEEQDKDEEDKEDEDKEDEEDEGNEENEEDEEARETEDTDDNEEEYKEDEVETDDEKDEDEGEDSFNDSERKNRKTKKKKIKNKNNNNKNRKRNRNKNKKCKYEHNGVENNASDEEIQKEEDSYYNKKKKLYLKRKNKRFKHNYIYLKNLFKEHVCINTTNVSNFISVSKDKLTATYTAWGKHTDIACVQVNKCALRDCSIYYFEVEVLNCTNFSKIVIGMTSKNYTINKNPGSEYNSFGYKNDDGKKIIDGKIENYCNSYTKYDIIGCGINYFDNSAFFTKNGKFLGKACNINSKYDYYATVGLSTLGDRIKFHLNNFYFDVYNLIYEENEKERKIIKSVYIQKDIFSDIIKSHLIKCGYLNTYKSFVNFLEKNKNSDDNNSVGSSSNSKNEIDKFFMNKTDLPNVLEKKVVDESSQNINNNHEDKENKKNVTDETKKKMDIIIKSNNAEDNANIFVENTTAKCTPLNVDNTKNISNNDNISNVELKKEGLIHRENDNNMENTEEKCRTDHIKKEEDTFTPINSNSSIKNTVDVDVPKYVSLLSENIPEKEGKVSKDEGNTKGDRNVLSTFLVKYLDAYEKCDEQGKSDKERNDMEHIDNDSSKMEMSNKETTNKESTTKGTYNQEKNEECTSATVEVKEDKKMSKLPDSPSSLNKKDESKLEEKSDTSEKLEKSENSSATLIVASDQAKGNNKLIVSETGKSGKDENVNSIKIPIEQKYSTEENVEKIEKNQIIDTTSSILKCYDFSQYSFAGGSLQNSLWVSRKNSLSNLINVRKDSSSTLLNRLRNKRSLSTKDNLNILPTNFLSTKKESKKNDSDINKKIHLLLKDKSGIIKNEKKKLSKKDGSKNYSTDKEYITKYFMNLYLSEDKLNKMVDSLETRYLIRNNVINGNIIDVLNILEEQYSDLFTNAHASFNIAMLYTQQLIEILKPHKIFIKKISSKKRRKCKKSVAYDEEEDLLSESSYKTYNTLSDDRFYDDIKTDYNSSDSLFCDSSNNEENNYAAFNTEKLNKRRNQKKCSKINDEEDRYSRDKNILASYRKNGKDKSSDSSRSNGSRSGSISSSSNKSANKLGRDSFDNGNVLPVCATKLKEKMSNIDNSYSNSNNNNNFYNKHNNNKHLLNIGDKKGLEHGKYTRNDSQKTKVNCEEGATISPIKHTQLNHNDFLKEKKIEQMSLRSIRSNYNEEFYKKNNMLEEYEDHYKKLSKEYEFFKEDNPYNNKCKKECYKTLYKEVEEEEKKRFYYMSSNDDITSDYDSNDSNFNEQFYQFNDINFDKIYQYIYKNNFSPNKQLKFKKDHLYLALLWIKEKLSIFNKSPFVNVRQCILDSTSLIAYHKPYKQKLVRMFFSKNRNLLTFNAVNEGILDICLKVPIYSPLEVMVKHLILCRNLLREKKGNVGVKYDCRYVCQPYKRYMVKIKNNKKKRRYFKENTKQKNEKGSLNGKLIEDKRLSIFH</sequence>
<feature type="non-terminal residue" evidence="5">
    <location>
        <position position="1"/>
    </location>
</feature>
<accession>A0A1C3KY87</accession>
<dbReference type="GO" id="GO:0000976">
    <property type="term" value="F:transcription cis-regulatory region binding"/>
    <property type="evidence" value="ECO:0007669"/>
    <property type="project" value="TreeGrafter"/>
</dbReference>
<feature type="compositionally biased region" description="Acidic residues" evidence="3">
    <location>
        <begin position="1"/>
        <end position="102"/>
    </location>
</feature>
<feature type="compositionally biased region" description="Basic and acidic residues" evidence="3">
    <location>
        <begin position="673"/>
        <end position="682"/>
    </location>
</feature>
<dbReference type="SMART" id="SM00757">
    <property type="entry name" value="CRA"/>
    <property type="match status" value="1"/>
</dbReference>
<comment type="subcellular location">
    <subcellularLocation>
        <location evidence="1">Nucleus</location>
    </subcellularLocation>
</comment>
<feature type="compositionally biased region" description="Basic and acidic residues" evidence="3">
    <location>
        <begin position="691"/>
        <end position="712"/>
    </location>
</feature>
<evidence type="ECO:0000256" key="1">
    <source>
        <dbReference type="ARBA" id="ARBA00004123"/>
    </source>
</evidence>
<organism evidence="5 6">
    <name type="scientific">Plasmodium malariae</name>
    <dbReference type="NCBI Taxonomy" id="5858"/>
    <lineage>
        <taxon>Eukaryota</taxon>
        <taxon>Sar</taxon>
        <taxon>Alveolata</taxon>
        <taxon>Apicomplexa</taxon>
        <taxon>Aconoidasida</taxon>
        <taxon>Haemosporida</taxon>
        <taxon>Plasmodiidae</taxon>
        <taxon>Plasmodium</taxon>
        <taxon>Plasmodium (Plasmodium)</taxon>
    </lineage>
</organism>
<evidence type="ECO:0000313" key="6">
    <source>
        <dbReference type="Proteomes" id="UP000219799"/>
    </source>
</evidence>
<feature type="compositionally biased region" description="Basic and acidic residues" evidence="3">
    <location>
        <begin position="619"/>
        <end position="654"/>
    </location>
</feature>
<gene>
    <name evidence="5" type="primary">PmlGA01_080017400</name>
    <name evidence="5" type="ORF">PMLGA01_080017400</name>
</gene>
<dbReference type="GO" id="GO:0048188">
    <property type="term" value="C:Set1C/COMPASS complex"/>
    <property type="evidence" value="ECO:0007669"/>
    <property type="project" value="InterPro"/>
</dbReference>
<feature type="compositionally biased region" description="Basic and acidic residues" evidence="3">
    <location>
        <begin position="458"/>
        <end position="468"/>
    </location>
</feature>
<dbReference type="EMBL" id="LT594496">
    <property type="protein sequence ID" value="SBT79212.1"/>
    <property type="molecule type" value="Genomic_DNA"/>
</dbReference>
<dbReference type="VEuPathDB" id="PlasmoDB:PmUG01_08030300"/>
<dbReference type="SUPFAM" id="SSF49899">
    <property type="entry name" value="Concanavalin A-like lectins/glucanases"/>
    <property type="match status" value="1"/>
</dbReference>
<reference evidence="5 6" key="1">
    <citation type="submission" date="2016-06" db="EMBL/GenBank/DDBJ databases">
        <authorList>
            <consortium name="Pathogen Informatics"/>
        </authorList>
    </citation>
    <scope>NUCLEOTIDE SEQUENCE [LARGE SCALE GENOMIC DNA]</scope>
    <source>
        <strain evidence="5">PmlGA01</strain>
    </source>
</reference>
<dbReference type="InterPro" id="IPR037353">
    <property type="entry name" value="ASH2"/>
</dbReference>
<feature type="domain" description="B30.2/SPRY" evidence="4">
    <location>
        <begin position="170"/>
        <end position="356"/>
    </location>
</feature>
<dbReference type="InterPro" id="IPR043136">
    <property type="entry name" value="B30.2/SPRY_sf"/>
</dbReference>
<feature type="region of interest" description="Disordered" evidence="3">
    <location>
        <begin position="449"/>
        <end position="468"/>
    </location>
</feature>
<evidence type="ECO:0000259" key="4">
    <source>
        <dbReference type="PROSITE" id="PS50188"/>
    </source>
</evidence>
<evidence type="ECO:0000313" key="5">
    <source>
        <dbReference type="EMBL" id="SBT79212.1"/>
    </source>
</evidence>
<dbReference type="Pfam" id="PF00622">
    <property type="entry name" value="SPRY"/>
    <property type="match status" value="1"/>
</dbReference>
<dbReference type="PANTHER" id="PTHR10598">
    <property type="entry name" value="SET1/ASH2 HISTONE METHYLTRANSFERASE COMPLEX SUBUNIT ASH2"/>
    <property type="match status" value="1"/>
</dbReference>
<evidence type="ECO:0000256" key="3">
    <source>
        <dbReference type="SAM" id="MobiDB-lite"/>
    </source>
</evidence>
<dbReference type="PANTHER" id="PTHR10598:SF0">
    <property type="entry name" value="SET1_ASH2 HISTONE METHYLTRANSFERASE COMPLEX SUBUNIT ASH2"/>
    <property type="match status" value="1"/>
</dbReference>
<feature type="region of interest" description="Disordered" evidence="3">
    <location>
        <begin position="619"/>
        <end position="722"/>
    </location>
</feature>
<feature type="compositionally biased region" description="Polar residues" evidence="3">
    <location>
        <begin position="657"/>
        <end position="671"/>
    </location>
</feature>
<dbReference type="Gene3D" id="2.60.120.920">
    <property type="match status" value="1"/>
</dbReference>
<dbReference type="InterPro" id="IPR044736">
    <property type="entry name" value="Gid1/RanBPM/SPLA_SPRY"/>
</dbReference>